<evidence type="ECO:0000313" key="2">
    <source>
        <dbReference type="Proteomes" id="UP000230759"/>
    </source>
</evidence>
<dbReference type="EMBL" id="PCSV01000003">
    <property type="protein sequence ID" value="PIP57332.1"/>
    <property type="molecule type" value="Genomic_DNA"/>
</dbReference>
<accession>A0A2H0BI27</accession>
<dbReference type="AlphaFoldDB" id="A0A2H0BI27"/>
<comment type="caution">
    <text evidence="1">The sequence shown here is derived from an EMBL/GenBank/DDBJ whole genome shotgun (WGS) entry which is preliminary data.</text>
</comment>
<gene>
    <name evidence="1" type="ORF">COX04_00075</name>
</gene>
<evidence type="ECO:0000313" key="1">
    <source>
        <dbReference type="EMBL" id="PIP57332.1"/>
    </source>
</evidence>
<proteinExistence type="predicted"/>
<dbReference type="Proteomes" id="UP000230759">
    <property type="component" value="Unassembled WGS sequence"/>
</dbReference>
<sequence>MGGLLDTPGTVKKVTGLTEVGSMAAQGERAVLAHLAGQTVLAVASRRNVLAAVVSRQVAEVPVKLAQVGAIQRVIETFLPKRGSKGGDHPIQVVRRGQDKYGMVPGTRIDLKMSPNTQTIIEPSRAAAGFAFAGGKRSYSVSESRGGHARAEARGDEHAIAMSASMDMGGAKLGGGGGVSISFSGGEMPDMDF</sequence>
<protein>
    <submittedName>
        <fullName evidence="1">Uncharacterized protein</fullName>
    </submittedName>
</protein>
<name>A0A2H0BI27_9BACT</name>
<reference evidence="1 2" key="1">
    <citation type="submission" date="2017-09" db="EMBL/GenBank/DDBJ databases">
        <title>Depth-based differentiation of microbial function through sediment-hosted aquifers and enrichment of novel symbionts in the deep terrestrial subsurface.</title>
        <authorList>
            <person name="Probst A.J."/>
            <person name="Ladd B."/>
            <person name="Jarett J.K."/>
            <person name="Geller-Mcgrath D.E."/>
            <person name="Sieber C.M."/>
            <person name="Emerson J.B."/>
            <person name="Anantharaman K."/>
            <person name="Thomas B.C."/>
            <person name="Malmstrom R."/>
            <person name="Stieglmeier M."/>
            <person name="Klingl A."/>
            <person name="Woyke T."/>
            <person name="Ryan C.M."/>
            <person name="Banfield J.F."/>
        </authorList>
    </citation>
    <scope>NUCLEOTIDE SEQUENCE [LARGE SCALE GENOMIC DNA]</scope>
    <source>
        <strain evidence="1">CG22_combo_CG10-13_8_21_14_all_45_10</strain>
    </source>
</reference>
<organism evidence="1 2">
    <name type="scientific">Candidatus Woesebacteria bacterium CG22_combo_CG10-13_8_21_14_all_45_10</name>
    <dbReference type="NCBI Taxonomy" id="1975060"/>
    <lineage>
        <taxon>Bacteria</taxon>
        <taxon>Candidatus Woeseibacteriota</taxon>
    </lineage>
</organism>